<dbReference type="Proteomes" id="UP000823632">
    <property type="component" value="Unassembled WGS sequence"/>
</dbReference>
<keyword evidence="2" id="KW-0808">Transferase</keyword>
<dbReference type="EMBL" id="JADIND010000197">
    <property type="protein sequence ID" value="MBO8431463.1"/>
    <property type="molecule type" value="Genomic_DNA"/>
</dbReference>
<dbReference type="PANTHER" id="PTHR10584:SF166">
    <property type="entry name" value="RIBOKINASE"/>
    <property type="match status" value="1"/>
</dbReference>
<dbReference type="InterPro" id="IPR029056">
    <property type="entry name" value="Ribokinase-like"/>
</dbReference>
<protein>
    <submittedName>
        <fullName evidence="5">Carbohydrate kinase family protein</fullName>
    </submittedName>
</protein>
<evidence type="ECO:0000256" key="3">
    <source>
        <dbReference type="ARBA" id="ARBA00022777"/>
    </source>
</evidence>
<keyword evidence="3 5" id="KW-0418">Kinase</keyword>
<evidence type="ECO:0000313" key="5">
    <source>
        <dbReference type="EMBL" id="MBO8431463.1"/>
    </source>
</evidence>
<accession>A0A9D9DPX1</accession>
<evidence type="ECO:0000256" key="1">
    <source>
        <dbReference type="ARBA" id="ARBA00010688"/>
    </source>
</evidence>
<dbReference type="InterPro" id="IPR002139">
    <property type="entry name" value="Ribo/fructo_kinase"/>
</dbReference>
<evidence type="ECO:0000259" key="4">
    <source>
        <dbReference type="Pfam" id="PF00294"/>
    </source>
</evidence>
<dbReference type="SUPFAM" id="SSF53613">
    <property type="entry name" value="Ribokinase-like"/>
    <property type="match status" value="1"/>
</dbReference>
<sequence>MCDVITIGSATMDVFVESDDANIVSVYTKNKKSEFMSYPYGAKVEITDFASNVGGGGVNTAMNFANLGLKTSAIFKIGDDIYSDGVLESFKDKNVDLSNIIQDPKISTGFSIILVSFQGDRTVLAHRGANAMITKEDINFEAIKNSKLLYIAPMNGDSTKVLDDIATFAHENNVYVCFNAGSSSIKKGFNYLKKILENANIVVMNKEEASLATQIQVRPDTRDEKFSDELIHPDIKAMFKKLKVRDYQVIVITDGGHGAYAYDGKKFYLCPIFDGPVVSTLGAGDAFASTFCAALGRTKADIGKALMYASVNSAGVVSEFGATQGLKTFEEIEKSLAEHPEYKFKVVE</sequence>
<dbReference type="Gene3D" id="3.40.1190.20">
    <property type="match status" value="1"/>
</dbReference>
<feature type="domain" description="Carbohydrate kinase PfkB" evidence="4">
    <location>
        <begin position="40"/>
        <end position="326"/>
    </location>
</feature>
<dbReference type="PROSITE" id="PS00583">
    <property type="entry name" value="PFKB_KINASES_1"/>
    <property type="match status" value="1"/>
</dbReference>
<dbReference type="PANTHER" id="PTHR10584">
    <property type="entry name" value="SUGAR KINASE"/>
    <property type="match status" value="1"/>
</dbReference>
<name>A0A9D9DPX1_9BACT</name>
<comment type="caution">
    <text evidence="5">The sequence shown here is derived from an EMBL/GenBank/DDBJ whole genome shotgun (WGS) entry which is preliminary data.</text>
</comment>
<reference evidence="5" key="1">
    <citation type="submission" date="2020-10" db="EMBL/GenBank/DDBJ databases">
        <authorList>
            <person name="Gilroy R."/>
        </authorList>
    </citation>
    <scope>NUCLEOTIDE SEQUENCE</scope>
    <source>
        <strain evidence="5">10192</strain>
    </source>
</reference>
<dbReference type="InterPro" id="IPR011611">
    <property type="entry name" value="PfkB_dom"/>
</dbReference>
<dbReference type="GO" id="GO:0006796">
    <property type="term" value="P:phosphate-containing compound metabolic process"/>
    <property type="evidence" value="ECO:0007669"/>
    <property type="project" value="UniProtKB-ARBA"/>
</dbReference>
<dbReference type="Pfam" id="PF00294">
    <property type="entry name" value="PfkB"/>
    <property type="match status" value="1"/>
</dbReference>
<evidence type="ECO:0000313" key="6">
    <source>
        <dbReference type="Proteomes" id="UP000823632"/>
    </source>
</evidence>
<dbReference type="GO" id="GO:0016301">
    <property type="term" value="F:kinase activity"/>
    <property type="evidence" value="ECO:0007669"/>
    <property type="project" value="UniProtKB-KW"/>
</dbReference>
<dbReference type="AlphaFoldDB" id="A0A9D9DPX1"/>
<evidence type="ECO:0000256" key="2">
    <source>
        <dbReference type="ARBA" id="ARBA00022679"/>
    </source>
</evidence>
<reference evidence="5" key="2">
    <citation type="journal article" date="2021" name="PeerJ">
        <title>Extensive microbial diversity within the chicken gut microbiome revealed by metagenomics and culture.</title>
        <authorList>
            <person name="Gilroy R."/>
            <person name="Ravi A."/>
            <person name="Getino M."/>
            <person name="Pursley I."/>
            <person name="Horton D.L."/>
            <person name="Alikhan N.F."/>
            <person name="Baker D."/>
            <person name="Gharbi K."/>
            <person name="Hall N."/>
            <person name="Watson M."/>
            <person name="Adriaenssens E.M."/>
            <person name="Foster-Nyarko E."/>
            <person name="Jarju S."/>
            <person name="Secka A."/>
            <person name="Antonio M."/>
            <person name="Oren A."/>
            <person name="Chaudhuri R.R."/>
            <person name="La Ragione R."/>
            <person name="Hildebrand F."/>
            <person name="Pallen M.J."/>
        </authorList>
    </citation>
    <scope>NUCLEOTIDE SEQUENCE</scope>
    <source>
        <strain evidence="5">10192</strain>
    </source>
</reference>
<proteinExistence type="inferred from homology"/>
<organism evidence="5 6">
    <name type="scientific">Candidatus Scatousia excrementipullorum</name>
    <dbReference type="NCBI Taxonomy" id="2840936"/>
    <lineage>
        <taxon>Bacteria</taxon>
        <taxon>Candidatus Scatousia</taxon>
    </lineage>
</organism>
<comment type="similarity">
    <text evidence="1">Belongs to the carbohydrate kinase PfkB family.</text>
</comment>
<dbReference type="InterPro" id="IPR002173">
    <property type="entry name" value="Carboh/pur_kinase_PfkB_CS"/>
</dbReference>
<dbReference type="PRINTS" id="PR00990">
    <property type="entry name" value="RIBOKINASE"/>
</dbReference>
<gene>
    <name evidence="5" type="ORF">IAC76_08760</name>
</gene>